<keyword evidence="9" id="KW-1185">Reference proteome</keyword>
<dbReference type="GO" id="GO:0003700">
    <property type="term" value="F:DNA-binding transcription factor activity"/>
    <property type="evidence" value="ECO:0007669"/>
    <property type="project" value="InterPro"/>
</dbReference>
<dbReference type="InterPro" id="IPR036388">
    <property type="entry name" value="WH-like_DNA-bd_sf"/>
</dbReference>
<keyword evidence="3" id="KW-0805">Transcription regulation</keyword>
<evidence type="ECO:0000313" key="8">
    <source>
        <dbReference type="EMBL" id="ONG51789.1"/>
    </source>
</evidence>
<dbReference type="Gene3D" id="3.40.640.10">
    <property type="entry name" value="Type I PLP-dependent aspartate aminotransferase-like (Major domain)"/>
    <property type="match status" value="1"/>
</dbReference>
<gene>
    <name evidence="8" type="ORF">BKE38_15595</name>
</gene>
<evidence type="ECO:0000256" key="3">
    <source>
        <dbReference type="ARBA" id="ARBA00023015"/>
    </source>
</evidence>
<dbReference type="SUPFAM" id="SSF53383">
    <property type="entry name" value="PLP-dependent transferases"/>
    <property type="match status" value="1"/>
</dbReference>
<accession>A0A1V2H2G2</accession>
<protein>
    <submittedName>
        <fullName evidence="8">GntR family transcriptional regulator</fullName>
    </submittedName>
</protein>
<dbReference type="PANTHER" id="PTHR46577">
    <property type="entry name" value="HTH-TYPE TRANSCRIPTIONAL REGULATORY PROTEIN GABR"/>
    <property type="match status" value="1"/>
</dbReference>
<dbReference type="PANTHER" id="PTHR46577:SF1">
    <property type="entry name" value="HTH-TYPE TRANSCRIPTIONAL REGULATORY PROTEIN GABR"/>
    <property type="match status" value="1"/>
</dbReference>
<dbReference type="AlphaFoldDB" id="A0A1V2H2G2"/>
<feature type="region of interest" description="Disordered" evidence="6">
    <location>
        <begin position="76"/>
        <end position="96"/>
    </location>
</feature>
<dbReference type="Proteomes" id="UP000188879">
    <property type="component" value="Unassembled WGS sequence"/>
</dbReference>
<dbReference type="GO" id="GO:0003677">
    <property type="term" value="F:DNA binding"/>
    <property type="evidence" value="ECO:0007669"/>
    <property type="project" value="UniProtKB-KW"/>
</dbReference>
<dbReference type="EMBL" id="MLCO01000153">
    <property type="protein sequence ID" value="ONG51789.1"/>
    <property type="molecule type" value="Genomic_DNA"/>
</dbReference>
<comment type="caution">
    <text evidence="8">The sequence shown here is derived from an EMBL/GenBank/DDBJ whole genome shotgun (WGS) entry which is preliminary data.</text>
</comment>
<name>A0A1V2H2G2_9PROT</name>
<sequence length="493" mass="51125">MTEELALTLDRAARQPLAEQIRLGIAAAIAEGRLRPGARMPSWRDLAAQLGVARGTVRVAYERLADSQLLVASGPAGTHVTDQPAASVTPAAPPEPPPLPGFPVEIGGPPAPFQMGVPAQDAFPFKLWSRVLARAARTAAAAPVSYPDPRGELALRQEISSYLALARAIACSPAQVFVTAGYAGGLGLALQALGLAGQKAWMEEPGYPLARAGLRLAGLQAVPVPVDAEGLQVEAGLARAPDAALALVTPGQQAPLGVTLSLARRRALLDWAAGQGAWIIEDDYLGELQLAGRAAPALAALDRAGRVIHAGSFSKTLSPALRLGFLVVPPALVPRFAEAALCLAPAPGAAPQLAVAALLRDGHALRHLRRMKRLYAARRQALRQALGGVEAGLSLLLPLPEAADDVALAREAGGGVVPLSAWYAGAPRRGLLLGVTNAAPGRIEAAAARLAGFRHLEQKFRFDRSSAMCFHAAAEQAAALRRGAPAEETPCPT</sequence>
<evidence type="ECO:0000259" key="7">
    <source>
        <dbReference type="PROSITE" id="PS50949"/>
    </source>
</evidence>
<dbReference type="Gene3D" id="1.10.10.10">
    <property type="entry name" value="Winged helix-like DNA-binding domain superfamily/Winged helix DNA-binding domain"/>
    <property type="match status" value="1"/>
</dbReference>
<evidence type="ECO:0000256" key="5">
    <source>
        <dbReference type="ARBA" id="ARBA00023163"/>
    </source>
</evidence>
<dbReference type="InterPro" id="IPR015421">
    <property type="entry name" value="PyrdxlP-dep_Trfase_major"/>
</dbReference>
<dbReference type="InterPro" id="IPR000524">
    <property type="entry name" value="Tscrpt_reg_HTH_GntR"/>
</dbReference>
<dbReference type="CDD" id="cd07377">
    <property type="entry name" value="WHTH_GntR"/>
    <property type="match status" value="1"/>
</dbReference>
<evidence type="ECO:0000313" key="9">
    <source>
        <dbReference type="Proteomes" id="UP000188879"/>
    </source>
</evidence>
<dbReference type="InterPro" id="IPR051446">
    <property type="entry name" value="HTH_trans_reg/aminotransferase"/>
</dbReference>
<dbReference type="GO" id="GO:0030170">
    <property type="term" value="F:pyridoxal phosphate binding"/>
    <property type="evidence" value="ECO:0007669"/>
    <property type="project" value="InterPro"/>
</dbReference>
<dbReference type="CDD" id="cd00609">
    <property type="entry name" value="AAT_like"/>
    <property type="match status" value="1"/>
</dbReference>
<keyword evidence="4" id="KW-0238">DNA-binding</keyword>
<proteinExistence type="inferred from homology"/>
<evidence type="ECO:0000256" key="4">
    <source>
        <dbReference type="ARBA" id="ARBA00023125"/>
    </source>
</evidence>
<keyword evidence="2" id="KW-0663">Pyridoxal phosphate</keyword>
<feature type="domain" description="HTH gntR-type" evidence="7">
    <location>
        <begin position="15"/>
        <end position="83"/>
    </location>
</feature>
<organism evidence="8 9">
    <name type="scientific">Teichococcus deserti</name>
    <dbReference type="NCBI Taxonomy" id="1817963"/>
    <lineage>
        <taxon>Bacteria</taxon>
        <taxon>Pseudomonadati</taxon>
        <taxon>Pseudomonadota</taxon>
        <taxon>Alphaproteobacteria</taxon>
        <taxon>Acetobacterales</taxon>
        <taxon>Roseomonadaceae</taxon>
        <taxon>Roseomonas</taxon>
    </lineage>
</organism>
<dbReference type="InterPro" id="IPR004839">
    <property type="entry name" value="Aminotransferase_I/II_large"/>
</dbReference>
<comment type="similarity">
    <text evidence="1">In the C-terminal section; belongs to the class-I pyridoxal-phosphate-dependent aminotransferase family.</text>
</comment>
<dbReference type="InterPro" id="IPR015424">
    <property type="entry name" value="PyrdxlP-dep_Trfase"/>
</dbReference>
<evidence type="ECO:0000256" key="2">
    <source>
        <dbReference type="ARBA" id="ARBA00022898"/>
    </source>
</evidence>
<dbReference type="RefSeq" id="WP_076958264.1">
    <property type="nucleotide sequence ID" value="NZ_MLCO01000153.1"/>
</dbReference>
<dbReference type="SMART" id="SM00345">
    <property type="entry name" value="HTH_GNTR"/>
    <property type="match status" value="1"/>
</dbReference>
<dbReference type="SUPFAM" id="SSF46785">
    <property type="entry name" value="Winged helix' DNA-binding domain"/>
    <property type="match status" value="1"/>
</dbReference>
<evidence type="ECO:0000256" key="1">
    <source>
        <dbReference type="ARBA" id="ARBA00005384"/>
    </source>
</evidence>
<dbReference type="OrthoDB" id="9808770at2"/>
<dbReference type="PROSITE" id="PS50949">
    <property type="entry name" value="HTH_GNTR"/>
    <property type="match status" value="1"/>
</dbReference>
<evidence type="ECO:0000256" key="6">
    <source>
        <dbReference type="SAM" id="MobiDB-lite"/>
    </source>
</evidence>
<dbReference type="Pfam" id="PF00392">
    <property type="entry name" value="GntR"/>
    <property type="match status" value="1"/>
</dbReference>
<dbReference type="InterPro" id="IPR036390">
    <property type="entry name" value="WH_DNA-bd_sf"/>
</dbReference>
<dbReference type="Pfam" id="PF00155">
    <property type="entry name" value="Aminotran_1_2"/>
    <property type="match status" value="1"/>
</dbReference>
<reference evidence="8 9" key="1">
    <citation type="submission" date="2016-10" db="EMBL/GenBank/DDBJ databases">
        <title>Draft Genome sequence of Roseomonas sp. strain M3.</title>
        <authorList>
            <person name="Subhash Y."/>
            <person name="Lee S."/>
        </authorList>
    </citation>
    <scope>NUCLEOTIDE SEQUENCE [LARGE SCALE GENOMIC DNA]</scope>
    <source>
        <strain evidence="8 9">M3</strain>
    </source>
</reference>
<keyword evidence="5" id="KW-0804">Transcription</keyword>